<reference evidence="1 2" key="1">
    <citation type="journal article" date="2005" name="PLoS Biol.">
        <title>The genomes of Oryza sativa: a history of duplications.</title>
        <authorList>
            <person name="Yu J."/>
            <person name="Wang J."/>
            <person name="Lin W."/>
            <person name="Li S."/>
            <person name="Li H."/>
            <person name="Zhou J."/>
            <person name="Ni P."/>
            <person name="Dong W."/>
            <person name="Hu S."/>
            <person name="Zeng C."/>
            <person name="Zhang J."/>
            <person name="Zhang Y."/>
            <person name="Li R."/>
            <person name="Xu Z."/>
            <person name="Li S."/>
            <person name="Li X."/>
            <person name="Zheng H."/>
            <person name="Cong L."/>
            <person name="Lin L."/>
            <person name="Yin J."/>
            <person name="Geng J."/>
            <person name="Li G."/>
            <person name="Shi J."/>
            <person name="Liu J."/>
            <person name="Lv H."/>
            <person name="Li J."/>
            <person name="Wang J."/>
            <person name="Deng Y."/>
            <person name="Ran L."/>
            <person name="Shi X."/>
            <person name="Wang X."/>
            <person name="Wu Q."/>
            <person name="Li C."/>
            <person name="Ren X."/>
            <person name="Wang J."/>
            <person name="Wang X."/>
            <person name="Li D."/>
            <person name="Liu D."/>
            <person name="Zhang X."/>
            <person name="Ji Z."/>
            <person name="Zhao W."/>
            <person name="Sun Y."/>
            <person name="Zhang Z."/>
            <person name="Bao J."/>
            <person name="Han Y."/>
            <person name="Dong L."/>
            <person name="Ji J."/>
            <person name="Chen P."/>
            <person name="Wu S."/>
            <person name="Liu J."/>
            <person name="Xiao Y."/>
            <person name="Bu D."/>
            <person name="Tan J."/>
            <person name="Yang L."/>
            <person name="Ye C."/>
            <person name="Zhang J."/>
            <person name="Xu J."/>
            <person name="Zhou Y."/>
            <person name="Yu Y."/>
            <person name="Zhang B."/>
            <person name="Zhuang S."/>
            <person name="Wei H."/>
            <person name="Liu B."/>
            <person name="Lei M."/>
            <person name="Yu H."/>
            <person name="Li Y."/>
            <person name="Xu H."/>
            <person name="Wei S."/>
            <person name="He X."/>
            <person name="Fang L."/>
            <person name="Zhang Z."/>
            <person name="Zhang Y."/>
            <person name="Huang X."/>
            <person name="Su Z."/>
            <person name="Tong W."/>
            <person name="Li J."/>
            <person name="Tong Z."/>
            <person name="Li S."/>
            <person name="Ye J."/>
            <person name="Wang L."/>
            <person name="Fang L."/>
            <person name="Lei T."/>
            <person name="Chen C."/>
            <person name="Chen H."/>
            <person name="Xu Z."/>
            <person name="Li H."/>
            <person name="Huang H."/>
            <person name="Zhang F."/>
            <person name="Xu H."/>
            <person name="Li N."/>
            <person name="Zhao C."/>
            <person name="Li S."/>
            <person name="Dong L."/>
            <person name="Huang Y."/>
            <person name="Li L."/>
            <person name="Xi Y."/>
            <person name="Qi Q."/>
            <person name="Li W."/>
            <person name="Zhang B."/>
            <person name="Hu W."/>
            <person name="Zhang Y."/>
            <person name="Tian X."/>
            <person name="Jiao Y."/>
            <person name="Liang X."/>
            <person name="Jin J."/>
            <person name="Gao L."/>
            <person name="Zheng W."/>
            <person name="Hao B."/>
            <person name="Liu S."/>
            <person name="Wang W."/>
            <person name="Yuan L."/>
            <person name="Cao M."/>
            <person name="McDermott J."/>
            <person name="Samudrala R."/>
            <person name="Wang J."/>
            <person name="Wong G.K."/>
            <person name="Yang H."/>
        </authorList>
    </citation>
    <scope>NUCLEOTIDE SEQUENCE [LARGE SCALE GENOMIC DNA]</scope>
    <source>
        <strain evidence="2">cv. 93-11</strain>
    </source>
</reference>
<accession>B8BB88</accession>
<dbReference type="AlphaFoldDB" id="B8BB88"/>
<dbReference type="Gramene" id="BGIOSGA026893-TA">
    <property type="protein sequence ID" value="BGIOSGA026893-PA"/>
    <property type="gene ID" value="BGIOSGA026893"/>
</dbReference>
<sequence>MFNTNNPIVQLFRTARERLSVDTSDQIQIRLFGKRDAHGDIYSAPVASEVVGLIVGDIGSSDIGRDIIIQDRSSNLQQINENHCKFMSMQYPLLFPYGEDGYHEKLTYNTTARSQAIKRTKMTPLEYFAYRLHDRPRDFNTPLREQTQEVLLWGQYGESFNEAVTLEKSKEGIVVVIFAGLTAGNFAGKTEASSSSATQIYIDLDIPQVEQFRSSYKLGSPSLQQQLPKIVRLSPVQAAGKIYNLEEISAMPVSAFQGGVTYSAIAKVSSILSSIKWYYIGCHRCDKGYKLPVTITDKSGSLDAVAFSFVAEDLVELDAAQASQNMKIDSVEHPVTLNKAIGKTRLFTIGMNTDSSSKFPISYVLKRSFSIDDTMPNPLLTSEKAVGKSILSIIVISWPQLG</sequence>
<dbReference type="HOGENOM" id="CLU_685851_0_0_1"/>
<name>B8BB88_ORYSI</name>
<gene>
    <name evidence="1" type="ORF">OsI_29425</name>
</gene>
<dbReference type="PANTHER" id="PTHR45786">
    <property type="entry name" value="DNA BINDING PROTEIN-LIKE"/>
    <property type="match status" value="1"/>
</dbReference>
<proteinExistence type="predicted"/>
<dbReference type="CDD" id="cd04481">
    <property type="entry name" value="RPA1_DBD_B_like"/>
    <property type="match status" value="1"/>
</dbReference>
<dbReference type="InterPro" id="IPR012340">
    <property type="entry name" value="NA-bd_OB-fold"/>
</dbReference>
<evidence type="ECO:0000313" key="1">
    <source>
        <dbReference type="EMBL" id="EEC83658.1"/>
    </source>
</evidence>
<keyword evidence="2" id="KW-1185">Reference proteome</keyword>
<dbReference type="EMBL" id="CM000133">
    <property type="protein sequence ID" value="EEC83658.1"/>
    <property type="molecule type" value="Genomic_DNA"/>
</dbReference>
<organism evidence="1 2">
    <name type="scientific">Oryza sativa subsp. indica</name>
    <name type="common">Rice</name>
    <dbReference type="NCBI Taxonomy" id="39946"/>
    <lineage>
        <taxon>Eukaryota</taxon>
        <taxon>Viridiplantae</taxon>
        <taxon>Streptophyta</taxon>
        <taxon>Embryophyta</taxon>
        <taxon>Tracheophyta</taxon>
        <taxon>Spermatophyta</taxon>
        <taxon>Magnoliopsida</taxon>
        <taxon>Liliopsida</taxon>
        <taxon>Poales</taxon>
        <taxon>Poaceae</taxon>
        <taxon>BOP clade</taxon>
        <taxon>Oryzoideae</taxon>
        <taxon>Oryzeae</taxon>
        <taxon>Oryzinae</taxon>
        <taxon>Oryza</taxon>
        <taxon>Oryza sativa</taxon>
    </lineage>
</organism>
<evidence type="ECO:0000313" key="2">
    <source>
        <dbReference type="Proteomes" id="UP000007015"/>
    </source>
</evidence>
<dbReference type="Proteomes" id="UP000007015">
    <property type="component" value="Chromosome 8"/>
</dbReference>
<dbReference type="Gene3D" id="2.40.50.140">
    <property type="entry name" value="Nucleic acid-binding proteins"/>
    <property type="match status" value="2"/>
</dbReference>
<dbReference type="PANTHER" id="PTHR45786:SF76">
    <property type="entry name" value="OS08G0300100 PROTEIN"/>
    <property type="match status" value="1"/>
</dbReference>
<protein>
    <submittedName>
        <fullName evidence="1">Uncharacterized protein</fullName>
    </submittedName>
</protein>
<dbReference type="STRING" id="39946.B8BB88"/>
<dbReference type="SUPFAM" id="SSF50249">
    <property type="entry name" value="Nucleic acid-binding proteins"/>
    <property type="match status" value="2"/>
</dbReference>